<evidence type="ECO:0000313" key="2">
    <source>
        <dbReference type="EMBL" id="SEG74644.1"/>
    </source>
</evidence>
<organism evidence="2 3">
    <name type="scientific">Actinacidiphila yanglinensis</name>
    <dbReference type="NCBI Taxonomy" id="310779"/>
    <lineage>
        <taxon>Bacteria</taxon>
        <taxon>Bacillati</taxon>
        <taxon>Actinomycetota</taxon>
        <taxon>Actinomycetes</taxon>
        <taxon>Kitasatosporales</taxon>
        <taxon>Streptomycetaceae</taxon>
        <taxon>Actinacidiphila</taxon>
    </lineage>
</organism>
<dbReference type="Proteomes" id="UP000236754">
    <property type="component" value="Unassembled WGS sequence"/>
</dbReference>
<proteinExistence type="predicted"/>
<accession>A0A1H6CNS3</accession>
<evidence type="ECO:0000256" key="1">
    <source>
        <dbReference type="SAM" id="MobiDB-lite"/>
    </source>
</evidence>
<dbReference type="AlphaFoldDB" id="A0A1H6CNS3"/>
<feature type="compositionally biased region" description="Basic and acidic residues" evidence="1">
    <location>
        <begin position="359"/>
        <end position="372"/>
    </location>
</feature>
<sequence length="372" mass="40847">MKANGDAQEEVTGPGGPRSTAPPSPVAAVLAAPADVETWKARKAYPSTLFAGGPVFGIAGERADGGWMLRPGFTGLAPQDARDALGAHFRARAERSAAEGDETGRARFTAAAERLDWERLDEVTVAGERYRVVRAERFIRMGPDGPEPPRATDPDRTDSAQPALDPAAGLVIASGSDAALSPGVLRVELLTALRKNGTVPRDVREDSHAATRTHPGGVLLPATFMAAEREGGRWRPQSTGTAATPRDARDGLAVQLRVMVPWQRELTDDEHELYKRAADHLDTEQCDELDVAGRHFRIIRVERLIRIGPDGPEGPRRSDADPVPPAMVQERQLREQEPVRDEEEGEAEESTRKFMALLDEERRRRERQREHR</sequence>
<name>A0A1H6CNS3_9ACTN</name>
<dbReference type="Pfam" id="PF19379">
    <property type="entry name" value="DUF5954"/>
    <property type="match status" value="1"/>
</dbReference>
<feature type="region of interest" description="Disordered" evidence="1">
    <location>
        <begin position="308"/>
        <end position="372"/>
    </location>
</feature>
<feature type="region of interest" description="Disordered" evidence="1">
    <location>
        <begin position="140"/>
        <end position="162"/>
    </location>
</feature>
<evidence type="ECO:0008006" key="4">
    <source>
        <dbReference type="Google" id="ProtNLM"/>
    </source>
</evidence>
<feature type="region of interest" description="Disordered" evidence="1">
    <location>
        <begin position="1"/>
        <end position="26"/>
    </location>
</feature>
<evidence type="ECO:0000313" key="3">
    <source>
        <dbReference type="Proteomes" id="UP000236754"/>
    </source>
</evidence>
<reference evidence="2 3" key="1">
    <citation type="submission" date="2016-10" db="EMBL/GenBank/DDBJ databases">
        <authorList>
            <person name="de Groot N.N."/>
        </authorList>
    </citation>
    <scope>NUCLEOTIDE SEQUENCE [LARGE SCALE GENOMIC DNA]</scope>
    <source>
        <strain evidence="2 3">CGMCC 4.2023</strain>
    </source>
</reference>
<protein>
    <recommendedName>
        <fullName evidence="4">PE-PGRS family protein</fullName>
    </recommendedName>
</protein>
<dbReference type="InterPro" id="IPR045998">
    <property type="entry name" value="DUF5954"/>
</dbReference>
<dbReference type="EMBL" id="FNVU01000009">
    <property type="protein sequence ID" value="SEG74644.1"/>
    <property type="molecule type" value="Genomic_DNA"/>
</dbReference>
<gene>
    <name evidence="2" type="ORF">SAMN05216223_109257</name>
</gene>
<keyword evidence="3" id="KW-1185">Reference proteome</keyword>
<dbReference type="OrthoDB" id="3450280at2"/>
<dbReference type="RefSeq" id="WP_103887743.1">
    <property type="nucleotide sequence ID" value="NZ_FNVU01000009.1"/>
</dbReference>